<protein>
    <submittedName>
        <fullName evidence="2">Uncharacterized protein</fullName>
    </submittedName>
</protein>
<feature type="region of interest" description="Disordered" evidence="1">
    <location>
        <begin position="820"/>
        <end position="871"/>
    </location>
</feature>
<feature type="region of interest" description="Disordered" evidence="1">
    <location>
        <begin position="297"/>
        <end position="343"/>
    </location>
</feature>
<feature type="region of interest" description="Disordered" evidence="1">
    <location>
        <begin position="366"/>
        <end position="406"/>
    </location>
</feature>
<gene>
    <name evidence="2" type="ORF">Tci_033824</name>
</gene>
<feature type="compositionally biased region" description="Basic and acidic residues" evidence="1">
    <location>
        <begin position="846"/>
        <end position="856"/>
    </location>
</feature>
<accession>A0A6L2LJ29</accession>
<proteinExistence type="predicted"/>
<sequence length="871" mass="99070">MLNSQVNDKNKTGVGYHVVPPPYTGNFMPHKPDLILADVDEYVVSKSVTSVPAVVTNKAKTSESKPKFISGPLIEDWISDSEDENETETKSKQRKPSFAKVEFVKPDEKVKSHRESISRKSIIGKPNTLGKTVKVLEYTCKHNKGKLNGQRVVRLVWNNTRKATTMAKNIIGEAQIHVKVDEKKVIISEETISSTMASAIICLATNRKFNFFKYIFDSMVKHLDGGTKFLMYPRFVKVSLEKQVDGMSKHNVIYVIPFHKKNVFSNIRRVGKDFAGRDTPLFLTMLVQAQADIGEGSTMPYVPQHTPPIIKPTTSKPHKKQKPRKPRRQDTELPQTSVPKETVAYEAVNKEMYDILERATTTATRFDTELDRGNISKTQSKAIPNEPSSPGTSSGGGPRCQDTIGDTIAHTRVKRLEKKKRSRTHGLKRLYKIGLSPRVESSAEEQSLSEEDASKQGRNIANINADAKITLVYETAEDQGRYNDQEIFNTSVLDDEEEVLLKEAHDVQNVVEKVIKDITTAGIKDTKPNPKDATITTKNVTIPTPDSRRPKARGVVMQEPVKKKDQISFDEQEARRLQAEFDEQDKLAKEKAQLIEDENLAWDNVQAMMDVDYKFAVSSKRAGDKLDQERSKKQKLKDYKESEELKRCLEIILDDGDDVTIDATLLSIKTLVIDYKIYKEGKKSYFQIFKEDGNSQMYYTFSKMLKNFDREDLEVLWSIVKARFEKLQPVDDMDSFLLHTLKTMFEHHVEDTVLRNQQGLAKKIKIKFRGGLVGFKVFMKLLLLIIKTKWNFMPPKPEWIHADVDEYVVSKSITSVPTVTTNKAKTSKSKPKSVGEPLSEDWISNSEDKNETETKSKQNGKRHLRYKVAKI</sequence>
<name>A0A6L2LJ29_TANCI</name>
<reference evidence="2" key="1">
    <citation type="journal article" date="2019" name="Sci. Rep.">
        <title>Draft genome of Tanacetum cinerariifolium, the natural source of mosquito coil.</title>
        <authorList>
            <person name="Yamashiro T."/>
            <person name="Shiraishi A."/>
            <person name="Satake H."/>
            <person name="Nakayama K."/>
        </authorList>
    </citation>
    <scope>NUCLEOTIDE SEQUENCE</scope>
</reference>
<feature type="compositionally biased region" description="Basic residues" evidence="1">
    <location>
        <begin position="316"/>
        <end position="327"/>
    </location>
</feature>
<comment type="caution">
    <text evidence="2">The sequence shown here is derived from an EMBL/GenBank/DDBJ whole genome shotgun (WGS) entry which is preliminary data.</text>
</comment>
<dbReference type="EMBL" id="BKCJ010004571">
    <property type="protein sequence ID" value="GEU61846.1"/>
    <property type="molecule type" value="Genomic_DNA"/>
</dbReference>
<feature type="compositionally biased region" description="Basic residues" evidence="1">
    <location>
        <begin position="858"/>
        <end position="871"/>
    </location>
</feature>
<dbReference type="AlphaFoldDB" id="A0A6L2LJ29"/>
<evidence type="ECO:0000313" key="2">
    <source>
        <dbReference type="EMBL" id="GEU61846.1"/>
    </source>
</evidence>
<organism evidence="2">
    <name type="scientific">Tanacetum cinerariifolium</name>
    <name type="common">Dalmatian daisy</name>
    <name type="synonym">Chrysanthemum cinerariifolium</name>
    <dbReference type="NCBI Taxonomy" id="118510"/>
    <lineage>
        <taxon>Eukaryota</taxon>
        <taxon>Viridiplantae</taxon>
        <taxon>Streptophyta</taxon>
        <taxon>Embryophyta</taxon>
        <taxon>Tracheophyta</taxon>
        <taxon>Spermatophyta</taxon>
        <taxon>Magnoliopsida</taxon>
        <taxon>eudicotyledons</taxon>
        <taxon>Gunneridae</taxon>
        <taxon>Pentapetalae</taxon>
        <taxon>asterids</taxon>
        <taxon>campanulids</taxon>
        <taxon>Asterales</taxon>
        <taxon>Asteraceae</taxon>
        <taxon>Asteroideae</taxon>
        <taxon>Anthemideae</taxon>
        <taxon>Anthemidinae</taxon>
        <taxon>Tanacetum</taxon>
    </lineage>
</organism>
<evidence type="ECO:0000256" key="1">
    <source>
        <dbReference type="SAM" id="MobiDB-lite"/>
    </source>
</evidence>